<reference evidence="7 8" key="1">
    <citation type="journal article" date="2016" name="Nat. Commun.">
        <title>Thousands of microbial genomes shed light on interconnected biogeochemical processes in an aquifer system.</title>
        <authorList>
            <person name="Anantharaman K."/>
            <person name="Brown C.T."/>
            <person name="Hug L.A."/>
            <person name="Sharon I."/>
            <person name="Castelle C.J."/>
            <person name="Probst A.J."/>
            <person name="Thomas B.C."/>
            <person name="Singh A."/>
            <person name="Wilkins M.J."/>
            <person name="Karaoz U."/>
            <person name="Brodie E.L."/>
            <person name="Williams K.H."/>
            <person name="Hubbard S.S."/>
            <person name="Banfield J.F."/>
        </authorList>
    </citation>
    <scope>NUCLEOTIDE SEQUENCE [LARGE SCALE GENOMIC DNA]</scope>
</reference>
<dbReference type="InterPro" id="IPR013005">
    <property type="entry name" value="Ribosomal_uL4-like"/>
</dbReference>
<sequence length="213" mass="23752">MQATVYNQEGKEVGKMDLPASVFDVKLNSDLVHQVAVMQMSNRRQVSANTKGRGEVSGGGKKPWAQKHTGNARHGSIRSPIWIGGGISTGPTKEKNFKKKISTLMRRKALLMVLSEKARKNSVIVIEELKMEKPKTKEFSRMLAKLPIEKKSMLIALADMNRNLILAGRNIENARTMQAADLSALDLLNAHYILMPREAVKVLEEKFTGRKSK</sequence>
<keyword evidence="5" id="KW-0694">RNA-binding</keyword>
<organism evidence="7 8">
    <name type="scientific">Candidatus Wildermuthbacteria bacterium RIFCSPHIGHO2_02_FULL_45_25</name>
    <dbReference type="NCBI Taxonomy" id="1802450"/>
    <lineage>
        <taxon>Bacteria</taxon>
        <taxon>Candidatus Wildermuthiibacteriota</taxon>
    </lineage>
</organism>
<dbReference type="AlphaFoldDB" id="A0A1G2R5B1"/>
<evidence type="ECO:0000256" key="4">
    <source>
        <dbReference type="ARBA" id="ARBA00035244"/>
    </source>
</evidence>
<comment type="caution">
    <text evidence="7">The sequence shown here is derived from an EMBL/GenBank/DDBJ whole genome shotgun (WGS) entry which is preliminary data.</text>
</comment>
<evidence type="ECO:0000256" key="3">
    <source>
        <dbReference type="ARBA" id="ARBA00023274"/>
    </source>
</evidence>
<keyword evidence="3 5" id="KW-0687">Ribonucleoprotein</keyword>
<comment type="similarity">
    <text evidence="1 5">Belongs to the universal ribosomal protein uL4 family.</text>
</comment>
<dbReference type="InterPro" id="IPR023574">
    <property type="entry name" value="Ribosomal_uL4_dom_sf"/>
</dbReference>
<name>A0A1G2R5B1_9BACT</name>
<evidence type="ECO:0000256" key="5">
    <source>
        <dbReference type="HAMAP-Rule" id="MF_01328"/>
    </source>
</evidence>
<dbReference type="HAMAP" id="MF_01328_B">
    <property type="entry name" value="Ribosomal_uL4_B"/>
    <property type="match status" value="1"/>
</dbReference>
<comment type="function">
    <text evidence="5">Forms part of the polypeptide exit tunnel.</text>
</comment>
<comment type="subunit">
    <text evidence="5">Part of the 50S ribosomal subunit.</text>
</comment>
<dbReference type="PANTHER" id="PTHR10746">
    <property type="entry name" value="50S RIBOSOMAL PROTEIN L4"/>
    <property type="match status" value="1"/>
</dbReference>
<gene>
    <name evidence="5" type="primary">rplD</name>
    <name evidence="7" type="ORF">A3C04_04560</name>
</gene>
<evidence type="ECO:0000256" key="2">
    <source>
        <dbReference type="ARBA" id="ARBA00022980"/>
    </source>
</evidence>
<dbReference type="GO" id="GO:0006412">
    <property type="term" value="P:translation"/>
    <property type="evidence" value="ECO:0007669"/>
    <property type="project" value="UniProtKB-UniRule"/>
</dbReference>
<dbReference type="NCBIfam" id="TIGR03953">
    <property type="entry name" value="rplD_bact"/>
    <property type="match status" value="1"/>
</dbReference>
<dbReference type="SUPFAM" id="SSF52166">
    <property type="entry name" value="Ribosomal protein L4"/>
    <property type="match status" value="1"/>
</dbReference>
<dbReference type="Gene3D" id="3.40.1370.10">
    <property type="match status" value="1"/>
</dbReference>
<accession>A0A1G2R5B1</accession>
<keyword evidence="5" id="KW-0699">rRNA-binding</keyword>
<evidence type="ECO:0000256" key="1">
    <source>
        <dbReference type="ARBA" id="ARBA00010528"/>
    </source>
</evidence>
<dbReference type="GO" id="GO:0003735">
    <property type="term" value="F:structural constituent of ribosome"/>
    <property type="evidence" value="ECO:0007669"/>
    <property type="project" value="InterPro"/>
</dbReference>
<dbReference type="Pfam" id="PF00573">
    <property type="entry name" value="Ribosomal_L4"/>
    <property type="match status" value="1"/>
</dbReference>
<dbReference type="PANTHER" id="PTHR10746:SF6">
    <property type="entry name" value="LARGE RIBOSOMAL SUBUNIT PROTEIN UL4M"/>
    <property type="match status" value="1"/>
</dbReference>
<keyword evidence="2 5" id="KW-0689">Ribosomal protein</keyword>
<evidence type="ECO:0000313" key="8">
    <source>
        <dbReference type="Proteomes" id="UP000178092"/>
    </source>
</evidence>
<dbReference type="GO" id="GO:0005840">
    <property type="term" value="C:ribosome"/>
    <property type="evidence" value="ECO:0007669"/>
    <property type="project" value="UniProtKB-KW"/>
</dbReference>
<dbReference type="EMBL" id="MHTV01000001">
    <property type="protein sequence ID" value="OHA67917.1"/>
    <property type="molecule type" value="Genomic_DNA"/>
</dbReference>
<comment type="function">
    <text evidence="5">One of the primary rRNA binding proteins, this protein initially binds near the 5'-end of the 23S rRNA. It is important during the early stages of 50S assembly. It makes multiple contacts with different domains of the 23S rRNA in the assembled 50S subunit and ribosome.</text>
</comment>
<dbReference type="GO" id="GO:1990904">
    <property type="term" value="C:ribonucleoprotein complex"/>
    <property type="evidence" value="ECO:0007669"/>
    <property type="project" value="UniProtKB-KW"/>
</dbReference>
<proteinExistence type="inferred from homology"/>
<dbReference type="Proteomes" id="UP000178092">
    <property type="component" value="Unassembled WGS sequence"/>
</dbReference>
<protein>
    <recommendedName>
        <fullName evidence="4 5">Large ribosomal subunit protein uL4</fullName>
    </recommendedName>
</protein>
<dbReference type="InterPro" id="IPR002136">
    <property type="entry name" value="Ribosomal_uL4"/>
</dbReference>
<dbReference type="GO" id="GO:0019843">
    <property type="term" value="F:rRNA binding"/>
    <property type="evidence" value="ECO:0007669"/>
    <property type="project" value="UniProtKB-UniRule"/>
</dbReference>
<feature type="region of interest" description="Disordered" evidence="6">
    <location>
        <begin position="45"/>
        <end position="75"/>
    </location>
</feature>
<evidence type="ECO:0000256" key="6">
    <source>
        <dbReference type="SAM" id="MobiDB-lite"/>
    </source>
</evidence>
<evidence type="ECO:0000313" key="7">
    <source>
        <dbReference type="EMBL" id="OHA67917.1"/>
    </source>
</evidence>